<proteinExistence type="predicted"/>
<dbReference type="RefSeq" id="WP_046977563.1">
    <property type="nucleotide sequence ID" value="NZ_CP017480.1"/>
</dbReference>
<keyword evidence="2" id="KW-1133">Transmembrane helix</keyword>
<feature type="region of interest" description="Disordered" evidence="1">
    <location>
        <begin position="84"/>
        <end position="105"/>
    </location>
</feature>
<protein>
    <submittedName>
        <fullName evidence="3">Uncharacterized protein</fullName>
    </submittedName>
</protein>
<evidence type="ECO:0000256" key="2">
    <source>
        <dbReference type="SAM" id="Phobius"/>
    </source>
</evidence>
<evidence type="ECO:0000313" key="4">
    <source>
        <dbReference type="Proteomes" id="UP000182987"/>
    </source>
</evidence>
<dbReference type="KEGG" id="lrz:BJI69_15475"/>
<dbReference type="Proteomes" id="UP000182987">
    <property type="component" value="Chromosome"/>
</dbReference>
<evidence type="ECO:0000256" key="1">
    <source>
        <dbReference type="SAM" id="MobiDB-lite"/>
    </source>
</evidence>
<keyword evidence="2" id="KW-0472">Membrane</keyword>
<gene>
    <name evidence="3" type="ORF">BJI69_15475</name>
</gene>
<dbReference type="EMBL" id="CP017480">
    <property type="protein sequence ID" value="APG05161.1"/>
    <property type="molecule type" value="Genomic_DNA"/>
</dbReference>
<name>A0A1L3EVT7_9GAMM</name>
<accession>A0A1L3EVT7</accession>
<evidence type="ECO:0000313" key="3">
    <source>
        <dbReference type="EMBL" id="APG05161.1"/>
    </source>
</evidence>
<sequence length="105" mass="11304">MDELLARAMQGVDPDDPGASLRIFSNLMGLVPWWNLIAWQVFFIAVGALLGWWRGRTMAGIVGALVLGPFGWVIPFIPKRGPPPLPPSSPVGGPQPPPLPGSKKR</sequence>
<reference evidence="4" key="1">
    <citation type="submission" date="2016-09" db="EMBL/GenBank/DDBJ databases">
        <authorList>
            <person name="Lysoe E."/>
        </authorList>
    </citation>
    <scope>NUCLEOTIDE SEQUENCE [LARGE SCALE GENOMIC DNA]</scope>
    <source>
        <strain evidence="4">LJ96T</strain>
    </source>
</reference>
<keyword evidence="4" id="KW-1185">Reference proteome</keyword>
<dbReference type="STRING" id="1440763.BJI69_15475"/>
<dbReference type="OrthoDB" id="5958239at2"/>
<keyword evidence="2" id="KW-0812">Transmembrane</keyword>
<feature type="transmembrane region" description="Helical" evidence="2">
    <location>
        <begin position="33"/>
        <end position="52"/>
    </location>
</feature>
<organism evidence="3 4">
    <name type="scientific">Luteibacter rhizovicinus DSM 16549</name>
    <dbReference type="NCBI Taxonomy" id="1440763"/>
    <lineage>
        <taxon>Bacteria</taxon>
        <taxon>Pseudomonadati</taxon>
        <taxon>Pseudomonadota</taxon>
        <taxon>Gammaproteobacteria</taxon>
        <taxon>Lysobacterales</taxon>
        <taxon>Rhodanobacteraceae</taxon>
        <taxon>Luteibacter</taxon>
    </lineage>
</organism>
<feature type="transmembrane region" description="Helical" evidence="2">
    <location>
        <begin position="59"/>
        <end position="77"/>
    </location>
</feature>
<dbReference type="AlphaFoldDB" id="A0A1L3EVT7"/>